<protein>
    <submittedName>
        <fullName evidence="2">Uncharacterized protein</fullName>
    </submittedName>
</protein>
<dbReference type="EMBL" id="JASPKY010000393">
    <property type="protein sequence ID" value="KAK9702414.1"/>
    <property type="molecule type" value="Genomic_DNA"/>
</dbReference>
<evidence type="ECO:0000313" key="3">
    <source>
        <dbReference type="Proteomes" id="UP001458880"/>
    </source>
</evidence>
<keyword evidence="3" id="KW-1185">Reference proteome</keyword>
<reference evidence="2 3" key="1">
    <citation type="journal article" date="2024" name="BMC Genomics">
        <title>De novo assembly and annotation of Popillia japonica's genome with initial clues to its potential as an invasive pest.</title>
        <authorList>
            <person name="Cucini C."/>
            <person name="Boschi S."/>
            <person name="Funari R."/>
            <person name="Cardaioli E."/>
            <person name="Iannotti N."/>
            <person name="Marturano G."/>
            <person name="Paoli F."/>
            <person name="Bruttini M."/>
            <person name="Carapelli A."/>
            <person name="Frati F."/>
            <person name="Nardi F."/>
        </authorList>
    </citation>
    <scope>NUCLEOTIDE SEQUENCE [LARGE SCALE GENOMIC DNA]</scope>
    <source>
        <strain evidence="2">DMR45628</strain>
    </source>
</reference>
<evidence type="ECO:0000256" key="1">
    <source>
        <dbReference type="SAM" id="SignalP"/>
    </source>
</evidence>
<evidence type="ECO:0000313" key="2">
    <source>
        <dbReference type="EMBL" id="KAK9702414.1"/>
    </source>
</evidence>
<accession>A0AAW1JFA9</accession>
<keyword evidence="1" id="KW-0732">Signal</keyword>
<gene>
    <name evidence="2" type="ORF">QE152_g29961</name>
</gene>
<dbReference type="AlphaFoldDB" id="A0AAW1JFA9"/>
<proteinExistence type="predicted"/>
<feature type="signal peptide" evidence="1">
    <location>
        <begin position="1"/>
        <end position="17"/>
    </location>
</feature>
<organism evidence="2 3">
    <name type="scientific">Popillia japonica</name>
    <name type="common">Japanese beetle</name>
    <dbReference type="NCBI Taxonomy" id="7064"/>
    <lineage>
        <taxon>Eukaryota</taxon>
        <taxon>Metazoa</taxon>
        <taxon>Ecdysozoa</taxon>
        <taxon>Arthropoda</taxon>
        <taxon>Hexapoda</taxon>
        <taxon>Insecta</taxon>
        <taxon>Pterygota</taxon>
        <taxon>Neoptera</taxon>
        <taxon>Endopterygota</taxon>
        <taxon>Coleoptera</taxon>
        <taxon>Polyphaga</taxon>
        <taxon>Scarabaeiformia</taxon>
        <taxon>Scarabaeidae</taxon>
        <taxon>Rutelinae</taxon>
        <taxon>Popillia</taxon>
    </lineage>
</organism>
<feature type="chain" id="PRO_5043362744" evidence="1">
    <location>
        <begin position="18"/>
        <end position="91"/>
    </location>
</feature>
<comment type="caution">
    <text evidence="2">The sequence shown here is derived from an EMBL/GenBank/DDBJ whole genome shotgun (WGS) entry which is preliminary data.</text>
</comment>
<sequence>MIVLFSALISLASKADTILHYFNSFNPHLQFTIEIEQQRGIPFLDVICRPKLHELEEILLQDNDEVEVVLVSPDGGDITDEDSGDENEINL</sequence>
<name>A0AAW1JFA9_POPJA</name>
<dbReference type="Proteomes" id="UP001458880">
    <property type="component" value="Unassembled WGS sequence"/>
</dbReference>